<dbReference type="AlphaFoldDB" id="A0A2H1WGF5"/>
<feature type="region of interest" description="Disordered" evidence="1">
    <location>
        <begin position="1"/>
        <end position="21"/>
    </location>
</feature>
<evidence type="ECO:0000256" key="1">
    <source>
        <dbReference type="SAM" id="MobiDB-lite"/>
    </source>
</evidence>
<organism evidence="2">
    <name type="scientific">Spodoptera frugiperda</name>
    <name type="common">Fall armyworm</name>
    <dbReference type="NCBI Taxonomy" id="7108"/>
    <lineage>
        <taxon>Eukaryota</taxon>
        <taxon>Metazoa</taxon>
        <taxon>Ecdysozoa</taxon>
        <taxon>Arthropoda</taxon>
        <taxon>Hexapoda</taxon>
        <taxon>Insecta</taxon>
        <taxon>Pterygota</taxon>
        <taxon>Neoptera</taxon>
        <taxon>Endopterygota</taxon>
        <taxon>Lepidoptera</taxon>
        <taxon>Glossata</taxon>
        <taxon>Ditrysia</taxon>
        <taxon>Noctuoidea</taxon>
        <taxon>Noctuidae</taxon>
        <taxon>Amphipyrinae</taxon>
        <taxon>Spodoptera</taxon>
    </lineage>
</organism>
<protein>
    <submittedName>
        <fullName evidence="2">SFRICE_011737</fullName>
    </submittedName>
</protein>
<accession>A0A2H1WGF5</accession>
<sequence length="101" mass="11518">MCRCSHDNSISEEQEPASRARCANVAYRSPRNVRRWICKDLGCLKWMRKRIGGIPHNTAHDLIAAKFNKSVNELTDHLMMLGRRFDAGRVGGRGVGKEDFF</sequence>
<gene>
    <name evidence="2" type="ORF">SFRICE_011737</name>
</gene>
<reference evidence="2" key="1">
    <citation type="submission" date="2016-07" db="EMBL/GenBank/DDBJ databases">
        <authorList>
            <person name="Bretaudeau A."/>
        </authorList>
    </citation>
    <scope>NUCLEOTIDE SEQUENCE</scope>
    <source>
        <strain evidence="2">Rice</strain>
        <tissue evidence="2">Whole body</tissue>
    </source>
</reference>
<dbReference type="EMBL" id="ODYU01008502">
    <property type="protein sequence ID" value="SOQ52165.1"/>
    <property type="molecule type" value="Genomic_DNA"/>
</dbReference>
<evidence type="ECO:0000313" key="2">
    <source>
        <dbReference type="EMBL" id="SOQ52165.1"/>
    </source>
</evidence>
<proteinExistence type="predicted"/>
<name>A0A2H1WGF5_SPOFR</name>